<keyword evidence="2 10" id="KW-0723">Serine/threonine-protein kinase</keyword>
<keyword evidence="5 10" id="KW-0418">Kinase</keyword>
<dbReference type="PROSITE" id="PS50011">
    <property type="entry name" value="PROTEIN_KINASE_DOM"/>
    <property type="match status" value="1"/>
</dbReference>
<accession>A0A5B1M5U1</accession>
<evidence type="ECO:0000313" key="11">
    <source>
        <dbReference type="Proteomes" id="UP000324351"/>
    </source>
</evidence>
<organism evidence="10 11">
    <name type="scientific">Nocardioides antri</name>
    <dbReference type="NCBI Taxonomy" id="2607659"/>
    <lineage>
        <taxon>Bacteria</taxon>
        <taxon>Bacillati</taxon>
        <taxon>Actinomycetota</taxon>
        <taxon>Actinomycetes</taxon>
        <taxon>Propionibacteriales</taxon>
        <taxon>Nocardioidaceae</taxon>
        <taxon>Nocardioides</taxon>
    </lineage>
</organism>
<dbReference type="SMART" id="SM00220">
    <property type="entry name" value="S_TKc"/>
    <property type="match status" value="1"/>
</dbReference>
<dbReference type="Gene3D" id="1.10.510.10">
    <property type="entry name" value="Transferase(Phosphotransferase) domain 1"/>
    <property type="match status" value="1"/>
</dbReference>
<proteinExistence type="predicted"/>
<dbReference type="Gene3D" id="3.30.200.20">
    <property type="entry name" value="Phosphorylase Kinase, domain 1"/>
    <property type="match status" value="1"/>
</dbReference>
<keyword evidence="11" id="KW-1185">Reference proteome</keyword>
<keyword evidence="3" id="KW-0808">Transferase</keyword>
<evidence type="ECO:0000256" key="5">
    <source>
        <dbReference type="ARBA" id="ARBA00022777"/>
    </source>
</evidence>
<feature type="domain" description="Protein kinase" evidence="9">
    <location>
        <begin position="1"/>
        <end position="255"/>
    </location>
</feature>
<name>A0A5B1M5U1_9ACTN</name>
<evidence type="ECO:0000256" key="6">
    <source>
        <dbReference type="ARBA" id="ARBA00022840"/>
    </source>
</evidence>
<dbReference type="PROSITE" id="PS00108">
    <property type="entry name" value="PROTEIN_KINASE_ST"/>
    <property type="match status" value="1"/>
</dbReference>
<evidence type="ECO:0000256" key="2">
    <source>
        <dbReference type="ARBA" id="ARBA00022527"/>
    </source>
</evidence>
<evidence type="ECO:0000256" key="4">
    <source>
        <dbReference type="ARBA" id="ARBA00022741"/>
    </source>
</evidence>
<dbReference type="Proteomes" id="UP000324351">
    <property type="component" value="Unassembled WGS sequence"/>
</dbReference>
<keyword evidence="8" id="KW-0812">Transmembrane</keyword>
<feature type="compositionally biased region" description="Pro residues" evidence="7">
    <location>
        <begin position="294"/>
        <end position="304"/>
    </location>
</feature>
<dbReference type="InterPro" id="IPR000719">
    <property type="entry name" value="Prot_kinase_dom"/>
</dbReference>
<comment type="caution">
    <text evidence="10">The sequence shown here is derived from an EMBL/GenBank/DDBJ whole genome shotgun (WGS) entry which is preliminary data.</text>
</comment>
<dbReference type="AlphaFoldDB" id="A0A5B1M5U1"/>
<keyword evidence="8" id="KW-0472">Membrane</keyword>
<dbReference type="InterPro" id="IPR008271">
    <property type="entry name" value="Ser/Thr_kinase_AS"/>
</dbReference>
<evidence type="ECO:0000256" key="7">
    <source>
        <dbReference type="SAM" id="MobiDB-lite"/>
    </source>
</evidence>
<dbReference type="PANTHER" id="PTHR43289">
    <property type="entry name" value="MITOGEN-ACTIVATED PROTEIN KINASE KINASE KINASE 20-RELATED"/>
    <property type="match status" value="1"/>
</dbReference>
<sequence length="394" mass="40789">MAEVYRAADLKLGRPVAVKLLLDGAGDETDRERFIAEARTLAMLSHSGLVTVLDAGFGTRDAGHGPVGPSASDRPFLVMELVEGHTLAQLMGAGPMTPDDLGHIAVQIADALDYVHERGVVHRDVKPGNVLIGKDDRVKLADFGIARLVEQAARHTGSGVAVGTAAYIAPEQVSGGDVAGPADVYALGLVLLEAITGRREYEGAPAEAALARLSRPPEIPELPDPWHALLTTMTALDPQDRPAAADVATTLRATLPEPAPVAVVREPDVATSPIVATAAYDVVSAEGFTRPMPGETPPSGPVPSPSGSTALKTSAIDRAGDAIARQTRLVAERARGLSGDALGVIAAMTALVVLLITMAVVGGGEDEPDIPDNTPADLREPLVELHQAVNGDAE</sequence>
<dbReference type="PANTHER" id="PTHR43289:SF6">
    <property type="entry name" value="SERINE_THREONINE-PROTEIN KINASE NEKL-3"/>
    <property type="match status" value="1"/>
</dbReference>
<evidence type="ECO:0000256" key="3">
    <source>
        <dbReference type="ARBA" id="ARBA00022679"/>
    </source>
</evidence>
<evidence type="ECO:0000256" key="1">
    <source>
        <dbReference type="ARBA" id="ARBA00012513"/>
    </source>
</evidence>
<dbReference type="CDD" id="cd14014">
    <property type="entry name" value="STKc_PknB_like"/>
    <property type="match status" value="1"/>
</dbReference>
<evidence type="ECO:0000256" key="8">
    <source>
        <dbReference type="SAM" id="Phobius"/>
    </source>
</evidence>
<reference evidence="10 11" key="2">
    <citation type="submission" date="2019-09" db="EMBL/GenBank/DDBJ databases">
        <authorList>
            <person name="Jin C."/>
        </authorList>
    </citation>
    <scope>NUCLEOTIDE SEQUENCE [LARGE SCALE GENOMIC DNA]</scope>
    <source>
        <strain evidence="10 11">BN140041</strain>
    </source>
</reference>
<dbReference type="InterPro" id="IPR011009">
    <property type="entry name" value="Kinase-like_dom_sf"/>
</dbReference>
<keyword evidence="6" id="KW-0067">ATP-binding</keyword>
<feature type="region of interest" description="Disordered" evidence="7">
    <location>
        <begin position="289"/>
        <end position="311"/>
    </location>
</feature>
<gene>
    <name evidence="10" type="ORF">F0U47_10855</name>
</gene>
<dbReference type="EMBL" id="VUJW01000003">
    <property type="protein sequence ID" value="KAA1428104.1"/>
    <property type="molecule type" value="Genomic_DNA"/>
</dbReference>
<evidence type="ECO:0000313" key="10">
    <source>
        <dbReference type="EMBL" id="KAA1428104.1"/>
    </source>
</evidence>
<dbReference type="GO" id="GO:0004674">
    <property type="term" value="F:protein serine/threonine kinase activity"/>
    <property type="evidence" value="ECO:0007669"/>
    <property type="project" value="UniProtKB-KW"/>
</dbReference>
<keyword evidence="4" id="KW-0547">Nucleotide-binding</keyword>
<feature type="transmembrane region" description="Helical" evidence="8">
    <location>
        <begin position="341"/>
        <end position="361"/>
    </location>
</feature>
<dbReference type="GO" id="GO:0005524">
    <property type="term" value="F:ATP binding"/>
    <property type="evidence" value="ECO:0007669"/>
    <property type="project" value="UniProtKB-KW"/>
</dbReference>
<dbReference type="EC" id="2.7.11.1" evidence="1"/>
<dbReference type="Pfam" id="PF00069">
    <property type="entry name" value="Pkinase"/>
    <property type="match status" value="1"/>
</dbReference>
<reference evidence="10 11" key="1">
    <citation type="submission" date="2019-09" db="EMBL/GenBank/DDBJ databases">
        <title>Nocardioides panacisoli sp. nov., isolated from the soil of a ginseng field.</title>
        <authorList>
            <person name="Cho C."/>
        </authorList>
    </citation>
    <scope>NUCLEOTIDE SEQUENCE [LARGE SCALE GENOMIC DNA]</scope>
    <source>
        <strain evidence="10 11">BN140041</strain>
    </source>
</reference>
<evidence type="ECO:0000259" key="9">
    <source>
        <dbReference type="PROSITE" id="PS50011"/>
    </source>
</evidence>
<keyword evidence="8" id="KW-1133">Transmembrane helix</keyword>
<protein>
    <recommendedName>
        <fullName evidence="1">non-specific serine/threonine protein kinase</fullName>
        <ecNumber evidence="1">2.7.11.1</ecNumber>
    </recommendedName>
</protein>
<dbReference type="SUPFAM" id="SSF56112">
    <property type="entry name" value="Protein kinase-like (PK-like)"/>
    <property type="match status" value="1"/>
</dbReference>